<proteinExistence type="inferred from homology"/>
<name>A0A2A6CLL3_PRIPA</name>
<organism evidence="6 7">
    <name type="scientific">Pristionchus pacificus</name>
    <name type="common">Parasitic nematode worm</name>
    <dbReference type="NCBI Taxonomy" id="54126"/>
    <lineage>
        <taxon>Eukaryota</taxon>
        <taxon>Metazoa</taxon>
        <taxon>Ecdysozoa</taxon>
        <taxon>Nematoda</taxon>
        <taxon>Chromadorea</taxon>
        <taxon>Rhabditida</taxon>
        <taxon>Rhabditina</taxon>
        <taxon>Diplogasteromorpha</taxon>
        <taxon>Diplogasteroidea</taxon>
        <taxon>Neodiplogasteridae</taxon>
        <taxon>Pristionchus</taxon>
    </lineage>
</organism>
<keyword evidence="4" id="KW-1133">Transmembrane helix</keyword>
<evidence type="ECO:0000313" key="7">
    <source>
        <dbReference type="Proteomes" id="UP000005239"/>
    </source>
</evidence>
<dbReference type="Proteomes" id="UP000005239">
    <property type="component" value="Unassembled WGS sequence"/>
</dbReference>
<keyword evidence="3" id="KW-0812">Transmembrane</keyword>
<comment type="subcellular location">
    <subcellularLocation>
        <location evidence="1">Membrane</location>
        <topology evidence="1">Multi-pass membrane protein</topology>
    </subcellularLocation>
</comment>
<evidence type="ECO:0000256" key="5">
    <source>
        <dbReference type="ARBA" id="ARBA00023136"/>
    </source>
</evidence>
<dbReference type="Pfam" id="PF10317">
    <property type="entry name" value="7TM_GPCR_Srd"/>
    <property type="match status" value="1"/>
</dbReference>
<accession>A0A8R1Z082</accession>
<keyword evidence="5" id="KW-0472">Membrane</keyword>
<evidence type="ECO:0000256" key="4">
    <source>
        <dbReference type="ARBA" id="ARBA00022989"/>
    </source>
</evidence>
<keyword evidence="7" id="KW-1185">Reference proteome</keyword>
<protein>
    <submittedName>
        <fullName evidence="6">G protein-coupled receptor</fullName>
    </submittedName>
</protein>
<dbReference type="GO" id="GO:0016020">
    <property type="term" value="C:membrane"/>
    <property type="evidence" value="ECO:0007669"/>
    <property type="project" value="UniProtKB-SubCell"/>
</dbReference>
<dbReference type="AlphaFoldDB" id="A0A2A6CLL3"/>
<dbReference type="PANTHER" id="PTHR22945:SF40">
    <property type="entry name" value="SERPENTINE RECEPTOR, CLASS D (DELTA)-RELATED"/>
    <property type="match status" value="1"/>
</dbReference>
<dbReference type="PANTHER" id="PTHR22945">
    <property type="entry name" value="SERPENTINE RECEPTOR, CLASS D DELTA"/>
    <property type="match status" value="1"/>
</dbReference>
<reference evidence="6" key="2">
    <citation type="submission" date="2022-06" db="UniProtKB">
        <authorList>
            <consortium name="EnsemblMetazoa"/>
        </authorList>
    </citation>
    <scope>IDENTIFICATION</scope>
    <source>
        <strain evidence="6">PS312</strain>
    </source>
</reference>
<dbReference type="EnsemblMetazoa" id="PPA41558.1">
    <property type="protein sequence ID" value="PPA41558.1"/>
    <property type="gene ID" value="WBGene00279927"/>
</dbReference>
<evidence type="ECO:0000313" key="6">
    <source>
        <dbReference type="EnsemblMetazoa" id="PPA41558.1"/>
    </source>
</evidence>
<comment type="similarity">
    <text evidence="2">Belongs to the nematode receptor-like protein srd family.</text>
</comment>
<sequence length="211" mass="23719">MSEYAVAPVKKQMRMSSWTLSAFKRRSMRGSRCENLAELSALLQIPGDGNSLDYKAIVSCHSRIMVFAQATALHSAIGIPANIVMLYLTVFKTPAMFKTYSKILFISALCDMIEACMVPVLIPRDIIFKEANVVDYYGLCTLSRVELCWVGTGVIEMMIALNDAFVCISFYHRLRVINGQQPSITRTYLTIFIVILLHAPHCFGYIEGTRK</sequence>
<reference evidence="7" key="1">
    <citation type="journal article" date="2008" name="Nat. Genet.">
        <title>The Pristionchus pacificus genome provides a unique perspective on nematode lifestyle and parasitism.</title>
        <authorList>
            <person name="Dieterich C."/>
            <person name="Clifton S.W."/>
            <person name="Schuster L.N."/>
            <person name="Chinwalla A."/>
            <person name="Delehaunty K."/>
            <person name="Dinkelacker I."/>
            <person name="Fulton L."/>
            <person name="Fulton R."/>
            <person name="Godfrey J."/>
            <person name="Minx P."/>
            <person name="Mitreva M."/>
            <person name="Roeseler W."/>
            <person name="Tian H."/>
            <person name="Witte H."/>
            <person name="Yang S.P."/>
            <person name="Wilson R.K."/>
            <person name="Sommer R.J."/>
        </authorList>
    </citation>
    <scope>NUCLEOTIDE SEQUENCE [LARGE SCALE GENOMIC DNA]</scope>
    <source>
        <strain evidence="7">PS312</strain>
    </source>
</reference>
<evidence type="ECO:0000256" key="1">
    <source>
        <dbReference type="ARBA" id="ARBA00004141"/>
    </source>
</evidence>
<dbReference type="InterPro" id="IPR019421">
    <property type="entry name" value="7TM_GPCR_serpentine_rcpt_Srd"/>
</dbReference>
<evidence type="ECO:0000256" key="3">
    <source>
        <dbReference type="ARBA" id="ARBA00022692"/>
    </source>
</evidence>
<evidence type="ECO:0000256" key="2">
    <source>
        <dbReference type="ARBA" id="ARBA00009166"/>
    </source>
</evidence>
<gene>
    <name evidence="6" type="primary">WBGene00279927</name>
</gene>
<dbReference type="InterPro" id="IPR050920">
    <property type="entry name" value="Nematode_rcpt-like_delta"/>
</dbReference>
<accession>A0A2A6CLL3</accession>